<name>A0AAV2EIM4_9ROSI</name>
<protein>
    <recommendedName>
        <fullName evidence="2">Gnk2-homologous domain-containing protein</fullName>
    </recommendedName>
</protein>
<dbReference type="PROSITE" id="PS51473">
    <property type="entry name" value="GNK2"/>
    <property type="match status" value="1"/>
</dbReference>
<gene>
    <name evidence="3" type="ORF">LTRI10_LOCUS26941</name>
</gene>
<proteinExistence type="predicted"/>
<organism evidence="3 4">
    <name type="scientific">Linum trigynum</name>
    <dbReference type="NCBI Taxonomy" id="586398"/>
    <lineage>
        <taxon>Eukaryota</taxon>
        <taxon>Viridiplantae</taxon>
        <taxon>Streptophyta</taxon>
        <taxon>Embryophyta</taxon>
        <taxon>Tracheophyta</taxon>
        <taxon>Spermatophyta</taxon>
        <taxon>Magnoliopsida</taxon>
        <taxon>eudicotyledons</taxon>
        <taxon>Gunneridae</taxon>
        <taxon>Pentapetalae</taxon>
        <taxon>rosids</taxon>
        <taxon>fabids</taxon>
        <taxon>Malpighiales</taxon>
        <taxon>Linaceae</taxon>
        <taxon>Linum</taxon>
    </lineage>
</organism>
<sequence>MNSTTLMKAAVVAVLAAALFATATGFCGCGRANDQANFRRSVRTVLDDVVKRTPGQVKNPASGDTIFTTTSDPRGNLGGGAVAATGTCFKGGPTECSACLRDIRGFLKRCEGSGCGGGLHAGDCQLQFRLIK</sequence>
<accession>A0AAV2EIM4</accession>
<dbReference type="EMBL" id="OZ034817">
    <property type="protein sequence ID" value="CAL1385833.1"/>
    <property type="molecule type" value="Genomic_DNA"/>
</dbReference>
<dbReference type="AlphaFoldDB" id="A0AAV2EIM4"/>
<evidence type="ECO:0000313" key="3">
    <source>
        <dbReference type="EMBL" id="CAL1385833.1"/>
    </source>
</evidence>
<evidence type="ECO:0000259" key="2">
    <source>
        <dbReference type="PROSITE" id="PS51473"/>
    </source>
</evidence>
<evidence type="ECO:0000256" key="1">
    <source>
        <dbReference type="SAM" id="SignalP"/>
    </source>
</evidence>
<dbReference type="Proteomes" id="UP001497516">
    <property type="component" value="Chromosome 4"/>
</dbReference>
<keyword evidence="1" id="KW-0732">Signal</keyword>
<dbReference type="InterPro" id="IPR002902">
    <property type="entry name" value="GNK2"/>
</dbReference>
<feature type="chain" id="PRO_5043886701" description="Gnk2-homologous domain-containing protein" evidence="1">
    <location>
        <begin position="26"/>
        <end position="132"/>
    </location>
</feature>
<feature type="domain" description="Gnk2-homologous" evidence="2">
    <location>
        <begin position="20"/>
        <end position="132"/>
    </location>
</feature>
<keyword evidence="4" id="KW-1185">Reference proteome</keyword>
<evidence type="ECO:0000313" key="4">
    <source>
        <dbReference type="Proteomes" id="UP001497516"/>
    </source>
</evidence>
<feature type="signal peptide" evidence="1">
    <location>
        <begin position="1"/>
        <end position="25"/>
    </location>
</feature>
<reference evidence="3 4" key="1">
    <citation type="submission" date="2024-04" db="EMBL/GenBank/DDBJ databases">
        <authorList>
            <person name="Fracassetti M."/>
        </authorList>
    </citation>
    <scope>NUCLEOTIDE SEQUENCE [LARGE SCALE GENOMIC DNA]</scope>
</reference>